<dbReference type="InterPro" id="IPR001563">
    <property type="entry name" value="Peptidase_S10"/>
</dbReference>
<comment type="similarity">
    <text evidence="1">Belongs to the peptidase S10 family.</text>
</comment>
<dbReference type="InterPro" id="IPR029058">
    <property type="entry name" value="AB_hydrolase_fold"/>
</dbReference>
<dbReference type="Pfam" id="PF00450">
    <property type="entry name" value="Peptidase_S10"/>
    <property type="match status" value="1"/>
</dbReference>
<comment type="caution">
    <text evidence="2">The sequence shown here is derived from an EMBL/GenBank/DDBJ whole genome shotgun (WGS) entry which is preliminary data.</text>
</comment>
<accession>A0A7J6KX33</accession>
<evidence type="ECO:0000313" key="2">
    <source>
        <dbReference type="EMBL" id="KAF4651690.1"/>
    </source>
</evidence>
<dbReference type="AlphaFoldDB" id="A0A7J6KX33"/>
<dbReference type="GO" id="GO:0006508">
    <property type="term" value="P:proteolysis"/>
    <property type="evidence" value="ECO:0007669"/>
    <property type="project" value="InterPro"/>
</dbReference>
<proteinExistence type="inferred from homology"/>
<gene>
    <name evidence="2" type="ORF">FOL47_000248</name>
</gene>
<dbReference type="GO" id="GO:0004185">
    <property type="term" value="F:serine-type carboxypeptidase activity"/>
    <property type="evidence" value="ECO:0007669"/>
    <property type="project" value="InterPro"/>
</dbReference>
<reference evidence="2 3" key="1">
    <citation type="submission" date="2020-04" db="EMBL/GenBank/DDBJ databases">
        <title>Perkinsus chesapeaki whole genome sequence.</title>
        <authorList>
            <person name="Bogema D.R."/>
        </authorList>
    </citation>
    <scope>NUCLEOTIDE SEQUENCE [LARGE SCALE GENOMIC DNA]</scope>
    <source>
        <strain evidence="2">ATCC PRA-425</strain>
    </source>
</reference>
<dbReference type="Proteomes" id="UP000591131">
    <property type="component" value="Unassembled WGS sequence"/>
</dbReference>
<organism evidence="2 3">
    <name type="scientific">Perkinsus chesapeaki</name>
    <name type="common">Clam parasite</name>
    <name type="synonym">Perkinsus andrewsi</name>
    <dbReference type="NCBI Taxonomy" id="330153"/>
    <lineage>
        <taxon>Eukaryota</taxon>
        <taxon>Sar</taxon>
        <taxon>Alveolata</taxon>
        <taxon>Perkinsozoa</taxon>
        <taxon>Perkinsea</taxon>
        <taxon>Perkinsida</taxon>
        <taxon>Perkinsidae</taxon>
        <taxon>Perkinsus</taxon>
    </lineage>
</organism>
<protein>
    <submittedName>
        <fullName evidence="2">Uncharacterized protein</fullName>
    </submittedName>
</protein>
<dbReference type="SUPFAM" id="SSF53474">
    <property type="entry name" value="alpha/beta-Hydrolases"/>
    <property type="match status" value="1"/>
</dbReference>
<evidence type="ECO:0000313" key="3">
    <source>
        <dbReference type="Proteomes" id="UP000591131"/>
    </source>
</evidence>
<evidence type="ECO:0000256" key="1">
    <source>
        <dbReference type="ARBA" id="ARBA00009431"/>
    </source>
</evidence>
<name>A0A7J6KX33_PERCH</name>
<dbReference type="OrthoDB" id="443318at2759"/>
<dbReference type="Gene3D" id="3.40.50.1820">
    <property type="entry name" value="alpha/beta hydrolase"/>
    <property type="match status" value="1"/>
</dbReference>
<keyword evidence="3" id="KW-1185">Reference proteome</keyword>
<feature type="non-terminal residue" evidence="2">
    <location>
        <position position="1"/>
    </location>
</feature>
<sequence length="248" mass="27344">ALTTLVLRPLGAVQREERTELLVGLNFKLRPGRVGREDECGASFGLAVDVIQPQSGPDSPFTCERKSPSVSKKEYFNVKNKAVKNGGVLCPGTVGSQTFGYSQVSPKNRYFYSIIEADENPSTAPTFIHLAGGPGVSAMDPLLEWNGPCLIQADGRSLTANDFQHYRDIALHHFSIVLTSDCPFVGAYLTRNCLFSKMNFPPHKSRRLHVLSLSEYCWTCWTPCLPVDVCHFLFYPFSAYSAPTSAVS</sequence>
<dbReference type="EMBL" id="JAAPAO010001021">
    <property type="protein sequence ID" value="KAF4651690.1"/>
    <property type="molecule type" value="Genomic_DNA"/>
</dbReference>